<organism evidence="2 3">
    <name type="scientific">Xanthobacter tagetidis</name>
    <dbReference type="NCBI Taxonomy" id="60216"/>
    <lineage>
        <taxon>Bacteria</taxon>
        <taxon>Pseudomonadati</taxon>
        <taxon>Pseudomonadota</taxon>
        <taxon>Alphaproteobacteria</taxon>
        <taxon>Hyphomicrobiales</taxon>
        <taxon>Xanthobacteraceae</taxon>
        <taxon>Xanthobacter</taxon>
    </lineage>
</organism>
<dbReference type="Gene3D" id="3.40.190.10">
    <property type="entry name" value="Periplasmic binding protein-like II"/>
    <property type="match status" value="1"/>
</dbReference>
<dbReference type="PIRSF" id="PIRSF017082">
    <property type="entry name" value="YflP"/>
    <property type="match status" value="1"/>
</dbReference>
<accession>A0A3L7ANF4</accession>
<comment type="caution">
    <text evidence="2">The sequence shown here is derived from an EMBL/GenBank/DDBJ whole genome shotgun (WGS) entry which is preliminary data.</text>
</comment>
<dbReference type="CDD" id="cd13578">
    <property type="entry name" value="PBP2_Bug27"/>
    <property type="match status" value="1"/>
</dbReference>
<evidence type="ECO:0000313" key="3">
    <source>
        <dbReference type="Proteomes" id="UP000269692"/>
    </source>
</evidence>
<dbReference type="Gene3D" id="3.40.190.150">
    <property type="entry name" value="Bordetella uptake gene, domain 1"/>
    <property type="match status" value="1"/>
</dbReference>
<dbReference type="Proteomes" id="UP000269692">
    <property type="component" value="Unassembled WGS sequence"/>
</dbReference>
<reference evidence="2 3" key="1">
    <citation type="submission" date="2018-10" db="EMBL/GenBank/DDBJ databases">
        <title>Xanthobacter tagetidis genome sequencing and assembly.</title>
        <authorList>
            <person name="Maclea K.S."/>
            <person name="Goen A.E."/>
            <person name="Fatima S.A."/>
        </authorList>
    </citation>
    <scope>NUCLEOTIDE SEQUENCE [LARGE SCALE GENOMIC DNA]</scope>
    <source>
        <strain evidence="2 3">ATCC 700314</strain>
    </source>
</reference>
<evidence type="ECO:0000256" key="1">
    <source>
        <dbReference type="ARBA" id="ARBA00006987"/>
    </source>
</evidence>
<gene>
    <name evidence="2" type="ORF">D9R14_03940</name>
</gene>
<sequence>MVTLPGGASMSTAPVVLRYLRRAGFALAFGFALAPGALLASEACTADTITLVVPYAPGGVVDLVGRVVADELRTSVGQNVIVENKAGAGSNIGTAAVARAAPDGRTLILASAAHTINPSLYKKLTFDAIKDFAPVGMVGSVPNLIVVNPEVPVNSMAELIAYAKANPGKINFGSAGTGSSPHLAMEMLKAKTGIDMQHVPYQGQPQATQDLITNRIQAMALTMTLAVPLVKDGKLKALAVTSEKRSEALPDLPTVAETVVPGFNVVTYLAVLAPAGTPEKTIKCLNAALVAGLAKPSVVERMKPLSAIIAPSSPAELAAFMVKDRDQWAEVIGAAGITVQ</sequence>
<dbReference type="SUPFAM" id="SSF53850">
    <property type="entry name" value="Periplasmic binding protein-like II"/>
    <property type="match status" value="1"/>
</dbReference>
<keyword evidence="3" id="KW-1185">Reference proteome</keyword>
<dbReference type="EMBL" id="RCTF01000002">
    <property type="protein sequence ID" value="RLP81151.1"/>
    <property type="molecule type" value="Genomic_DNA"/>
</dbReference>
<comment type="similarity">
    <text evidence="1">Belongs to the UPF0065 (bug) family.</text>
</comment>
<proteinExistence type="inferred from homology"/>
<name>A0A3L7ANF4_9HYPH</name>
<dbReference type="PANTHER" id="PTHR42928">
    <property type="entry name" value="TRICARBOXYLATE-BINDING PROTEIN"/>
    <property type="match status" value="1"/>
</dbReference>
<dbReference type="AlphaFoldDB" id="A0A3L7ANF4"/>
<dbReference type="Pfam" id="PF03401">
    <property type="entry name" value="TctC"/>
    <property type="match status" value="1"/>
</dbReference>
<dbReference type="InterPro" id="IPR042100">
    <property type="entry name" value="Bug_dom1"/>
</dbReference>
<dbReference type="OrthoDB" id="8443386at2"/>
<dbReference type="PANTHER" id="PTHR42928:SF5">
    <property type="entry name" value="BLR1237 PROTEIN"/>
    <property type="match status" value="1"/>
</dbReference>
<protein>
    <submittedName>
        <fullName evidence="2">Tripartite tricarboxylate transporter substrate binding protein</fullName>
    </submittedName>
</protein>
<dbReference type="InterPro" id="IPR005064">
    <property type="entry name" value="BUG"/>
</dbReference>
<evidence type="ECO:0000313" key="2">
    <source>
        <dbReference type="EMBL" id="RLP81151.1"/>
    </source>
</evidence>